<feature type="domain" description="Metallo-beta-lactamase" evidence="2">
    <location>
        <begin position="44"/>
        <end position="233"/>
    </location>
</feature>
<gene>
    <name evidence="3" type="ORF">JOF47_002543</name>
</gene>
<dbReference type="Pfam" id="PF00753">
    <property type="entry name" value="Lactamase_B"/>
    <property type="match status" value="1"/>
</dbReference>
<dbReference type="RefSeq" id="WP_209998812.1">
    <property type="nucleotide sequence ID" value="NZ_BAAAJY010000005.1"/>
</dbReference>
<dbReference type="PANTHER" id="PTHR42951:SF4">
    <property type="entry name" value="ACYL-COENZYME A THIOESTERASE MBLAC2"/>
    <property type="match status" value="1"/>
</dbReference>
<evidence type="ECO:0000313" key="3">
    <source>
        <dbReference type="EMBL" id="MBP2387032.1"/>
    </source>
</evidence>
<dbReference type="CDD" id="cd16282">
    <property type="entry name" value="metallo-hydrolase-like_MBL-fold"/>
    <property type="match status" value="1"/>
</dbReference>
<comment type="caution">
    <text evidence="3">The sequence shown here is derived from an EMBL/GenBank/DDBJ whole genome shotgun (WGS) entry which is preliminary data.</text>
</comment>
<sequence length="296" mass="31833">MPGVPEPMPERSSNGDPAGDAEAAPLAWEALPDACWRLTSPGFAMNSGLIVGSRLAALIDTGAGPREARAIHRAVRRITGLDLVVVNTHAHGDHFLGNDYFRAQGVGDFYAGNLAIGHMEETAAEQRALVRMLEPEMGAGVGEHTRIHVPTHALGSEPHELNLGNRFITLQQVGSAHSPGDLTVRAGRVLFAGDVIEQGGPPNFGDSRPSQWLRLLEDLAVHEGSDTVFVPGHGGPVDRDFVQRQARELREAILLCRRIATGRAEGCEPTDEELSALPYGPVESRFIYERLVATSP</sequence>
<protein>
    <submittedName>
        <fullName evidence="3">Glyoxylase-like metal-dependent hydrolase (Beta-lactamase superfamily II)</fullName>
    </submittedName>
</protein>
<reference evidence="3 4" key="1">
    <citation type="submission" date="2021-03" db="EMBL/GenBank/DDBJ databases">
        <title>Sequencing the genomes of 1000 actinobacteria strains.</title>
        <authorList>
            <person name="Klenk H.-P."/>
        </authorList>
    </citation>
    <scope>NUCLEOTIDE SEQUENCE [LARGE SCALE GENOMIC DNA]</scope>
    <source>
        <strain evidence="3 4">DSM 15797</strain>
    </source>
</reference>
<dbReference type="SUPFAM" id="SSF56281">
    <property type="entry name" value="Metallo-hydrolase/oxidoreductase"/>
    <property type="match status" value="1"/>
</dbReference>
<dbReference type="Proteomes" id="UP001296993">
    <property type="component" value="Unassembled WGS sequence"/>
</dbReference>
<dbReference type="InterPro" id="IPR036866">
    <property type="entry name" value="RibonucZ/Hydroxyglut_hydro"/>
</dbReference>
<dbReference type="SMART" id="SM00849">
    <property type="entry name" value="Lactamase_B"/>
    <property type="match status" value="1"/>
</dbReference>
<organism evidence="3 4">
    <name type="scientific">Paeniglutamicibacter kerguelensis</name>
    <dbReference type="NCBI Taxonomy" id="254788"/>
    <lineage>
        <taxon>Bacteria</taxon>
        <taxon>Bacillati</taxon>
        <taxon>Actinomycetota</taxon>
        <taxon>Actinomycetes</taxon>
        <taxon>Micrococcales</taxon>
        <taxon>Micrococcaceae</taxon>
        <taxon>Paeniglutamicibacter</taxon>
    </lineage>
</organism>
<dbReference type="InterPro" id="IPR050855">
    <property type="entry name" value="NDM-1-like"/>
</dbReference>
<evidence type="ECO:0000259" key="2">
    <source>
        <dbReference type="SMART" id="SM00849"/>
    </source>
</evidence>
<dbReference type="EMBL" id="JAGIOF010000001">
    <property type="protein sequence ID" value="MBP2387032.1"/>
    <property type="molecule type" value="Genomic_DNA"/>
</dbReference>
<keyword evidence="4" id="KW-1185">Reference proteome</keyword>
<proteinExistence type="predicted"/>
<dbReference type="InterPro" id="IPR001279">
    <property type="entry name" value="Metallo-B-lactamas"/>
</dbReference>
<evidence type="ECO:0000313" key="4">
    <source>
        <dbReference type="Proteomes" id="UP001296993"/>
    </source>
</evidence>
<evidence type="ECO:0000256" key="1">
    <source>
        <dbReference type="SAM" id="MobiDB-lite"/>
    </source>
</evidence>
<dbReference type="PANTHER" id="PTHR42951">
    <property type="entry name" value="METALLO-BETA-LACTAMASE DOMAIN-CONTAINING"/>
    <property type="match status" value="1"/>
</dbReference>
<name>A0ABS4XEX9_9MICC</name>
<accession>A0ABS4XEX9</accession>
<feature type="region of interest" description="Disordered" evidence="1">
    <location>
        <begin position="1"/>
        <end position="21"/>
    </location>
</feature>
<dbReference type="Gene3D" id="3.60.15.10">
    <property type="entry name" value="Ribonuclease Z/Hydroxyacylglutathione hydrolase-like"/>
    <property type="match status" value="1"/>
</dbReference>